<comment type="caution">
    <text evidence="4">The sequence shown here is derived from an EMBL/GenBank/DDBJ whole genome shotgun (WGS) entry which is preliminary data.</text>
</comment>
<dbReference type="EMBL" id="SJZB01000039">
    <property type="protein sequence ID" value="TCJ13446.1"/>
    <property type="molecule type" value="Genomic_DNA"/>
</dbReference>
<dbReference type="NCBIfam" id="TIGR01730">
    <property type="entry name" value="RND_mfp"/>
    <property type="match status" value="1"/>
</dbReference>
<dbReference type="InterPro" id="IPR058792">
    <property type="entry name" value="Beta-barrel_RND_2"/>
</dbReference>
<proteinExistence type="inferred from homology"/>
<dbReference type="GO" id="GO:1990281">
    <property type="term" value="C:efflux pump complex"/>
    <property type="evidence" value="ECO:0007669"/>
    <property type="project" value="TreeGrafter"/>
</dbReference>
<feature type="domain" description="CusB-like beta-barrel" evidence="3">
    <location>
        <begin position="239"/>
        <end position="310"/>
    </location>
</feature>
<evidence type="ECO:0000259" key="3">
    <source>
        <dbReference type="Pfam" id="PF25954"/>
    </source>
</evidence>
<dbReference type="SUPFAM" id="SSF111369">
    <property type="entry name" value="HlyD-like secretion proteins"/>
    <property type="match status" value="1"/>
</dbReference>
<dbReference type="Gene3D" id="2.40.30.170">
    <property type="match status" value="1"/>
</dbReference>
<comment type="similarity">
    <text evidence="1">Belongs to the membrane fusion protein (MFP) (TC 8.A.1) family.</text>
</comment>
<evidence type="ECO:0000313" key="4">
    <source>
        <dbReference type="EMBL" id="TCJ13446.1"/>
    </source>
</evidence>
<organism evidence="4 5">
    <name type="scientific">Parasulfuritortus cantonensis</name>
    <dbReference type="NCBI Taxonomy" id="2528202"/>
    <lineage>
        <taxon>Bacteria</taxon>
        <taxon>Pseudomonadati</taxon>
        <taxon>Pseudomonadota</taxon>
        <taxon>Betaproteobacteria</taxon>
        <taxon>Nitrosomonadales</taxon>
        <taxon>Thiobacillaceae</taxon>
        <taxon>Parasulfuritortus</taxon>
    </lineage>
</organism>
<evidence type="ECO:0000256" key="2">
    <source>
        <dbReference type="SAM" id="MobiDB-lite"/>
    </source>
</evidence>
<dbReference type="OrthoDB" id="9806939at2"/>
<dbReference type="Proteomes" id="UP000295443">
    <property type="component" value="Unassembled WGS sequence"/>
</dbReference>
<dbReference type="Gene3D" id="2.40.50.100">
    <property type="match status" value="1"/>
</dbReference>
<gene>
    <name evidence="4" type="ORF">EZJ19_10370</name>
</gene>
<dbReference type="GO" id="GO:0015562">
    <property type="term" value="F:efflux transmembrane transporter activity"/>
    <property type="evidence" value="ECO:0007669"/>
    <property type="project" value="TreeGrafter"/>
</dbReference>
<name>A0A4V2NVH0_9PROT</name>
<dbReference type="Pfam" id="PF25954">
    <property type="entry name" value="Beta-barrel_RND_2"/>
    <property type="match status" value="1"/>
</dbReference>
<dbReference type="InterPro" id="IPR006143">
    <property type="entry name" value="RND_pump_MFP"/>
</dbReference>
<reference evidence="4 5" key="1">
    <citation type="submission" date="2019-03" db="EMBL/GenBank/DDBJ databases">
        <title>Genome sequence of Thiobacillaceae bacterium LSR1, a sulfur-oxidizing bacterium isolated from freshwater sediment.</title>
        <authorList>
            <person name="Li S."/>
        </authorList>
    </citation>
    <scope>NUCLEOTIDE SEQUENCE [LARGE SCALE GENOMIC DNA]</scope>
    <source>
        <strain evidence="4 5">LSR1</strain>
    </source>
</reference>
<evidence type="ECO:0000256" key="1">
    <source>
        <dbReference type="ARBA" id="ARBA00009477"/>
    </source>
</evidence>
<dbReference type="Gene3D" id="1.10.287.470">
    <property type="entry name" value="Helix hairpin bin"/>
    <property type="match status" value="1"/>
</dbReference>
<dbReference type="PANTHER" id="PTHR30469">
    <property type="entry name" value="MULTIDRUG RESISTANCE PROTEIN MDTA"/>
    <property type="match status" value="1"/>
</dbReference>
<dbReference type="Gene3D" id="2.40.420.20">
    <property type="match status" value="1"/>
</dbReference>
<protein>
    <submittedName>
        <fullName evidence="4">Efflux RND transporter periplasmic adaptor subunit</fullName>
    </submittedName>
</protein>
<accession>A0A4V2NVH0</accession>
<sequence length="392" mass="40344">MPFVSSRPCQDGAGVASLPGRRRPAEKDPFVTARRTAVVLALALSASLLSACKEDKPPAPPVPSVLVLAAAGAAGSEGPSYSGEVRARHEADLAFRVGGKLVARLVDVGAQVRPGTVLARLDPADLQLNVAAVRAQVSAAESDLALAKADLDRYTALARDKFVSPAMLDAKTTAWQAAAARLDQARAQLAVSGNQAAYGTLASDRAGVVTAVLAEPGQVVAAGQAVVRVARPDEKEVLVYVPEGQLAAFKAANSLAVTLWARPDLRLRGRLRELAPAADPATRTYAARVSLPDAGADVQLGMTAQVALAEDAGVPGILVPLSAVIERGQGPEVWVVAQGKALRRPVKVAAYREDGVVLAAGVAVGEAVVAVGAHKLVAGQAVRPLPFKTEAR</sequence>
<feature type="region of interest" description="Disordered" evidence="2">
    <location>
        <begin position="1"/>
        <end position="29"/>
    </location>
</feature>
<dbReference type="PANTHER" id="PTHR30469:SF15">
    <property type="entry name" value="HLYD FAMILY OF SECRETION PROTEINS"/>
    <property type="match status" value="1"/>
</dbReference>
<keyword evidence="5" id="KW-1185">Reference proteome</keyword>
<dbReference type="AlphaFoldDB" id="A0A4V2NVH0"/>
<evidence type="ECO:0000313" key="5">
    <source>
        <dbReference type="Proteomes" id="UP000295443"/>
    </source>
</evidence>